<organism evidence="6 7">
    <name type="scientific">Stereocaulon virgatum</name>
    <dbReference type="NCBI Taxonomy" id="373712"/>
    <lineage>
        <taxon>Eukaryota</taxon>
        <taxon>Fungi</taxon>
        <taxon>Dikarya</taxon>
        <taxon>Ascomycota</taxon>
        <taxon>Pezizomycotina</taxon>
        <taxon>Lecanoromycetes</taxon>
        <taxon>OSLEUM clade</taxon>
        <taxon>Lecanoromycetidae</taxon>
        <taxon>Lecanorales</taxon>
        <taxon>Lecanorineae</taxon>
        <taxon>Stereocaulaceae</taxon>
        <taxon>Stereocaulon</taxon>
    </lineage>
</organism>
<evidence type="ECO:0000256" key="3">
    <source>
        <dbReference type="ARBA" id="ARBA00022833"/>
    </source>
</evidence>
<evidence type="ECO:0000256" key="2">
    <source>
        <dbReference type="ARBA" id="ARBA00022771"/>
    </source>
</evidence>
<evidence type="ECO:0000259" key="5">
    <source>
        <dbReference type="PROSITE" id="PS50089"/>
    </source>
</evidence>
<dbReference type="EMBL" id="JBEFKJ010000021">
    <property type="protein sequence ID" value="KAL2040373.1"/>
    <property type="molecule type" value="Genomic_DNA"/>
</dbReference>
<dbReference type="Gene3D" id="3.30.40.10">
    <property type="entry name" value="Zinc/RING finger domain, C3HC4 (zinc finger)"/>
    <property type="match status" value="1"/>
</dbReference>
<keyword evidence="1" id="KW-0479">Metal-binding</keyword>
<evidence type="ECO:0000313" key="6">
    <source>
        <dbReference type="EMBL" id="KAL2040373.1"/>
    </source>
</evidence>
<evidence type="ECO:0000256" key="4">
    <source>
        <dbReference type="PROSITE-ProRule" id="PRU00175"/>
    </source>
</evidence>
<protein>
    <recommendedName>
        <fullName evidence="5">RING-type domain-containing protein</fullName>
    </recommendedName>
</protein>
<dbReference type="InterPro" id="IPR013083">
    <property type="entry name" value="Znf_RING/FYVE/PHD"/>
</dbReference>
<sequence length="350" mass="40158">MLPPKYCVSCIPKPPSFDSQLSIPPITKMSFVPFESQRGWLRRVRARAIEVFVKTPEGGYPKEDYFFLTVLARAMREEYTTFKREAGVDAVNARPRTDVPPKSVLYLRDLSRQEIVKLPAEDQTCHICYDHFLSGETLKPAMQLECGHKFCETCIAEWFCSSNPPNTSCPMCRAEMSGLRSGRPLSWHQWYNLPEDVTEAIWEIRSILKTTGRPAASDLSHPVTARLTAMDSSRDNRWKFSHHSEITVSAAAVLKYVSGKWTHYVENMTPENPPKFDGTLRLKYQIRALKLRLQPVLDASGTKTLWDFRPFGLMDLYPTRLPLVKDFLEQLVEAEQCQQRWEDFGESGAK</sequence>
<dbReference type="InterPro" id="IPR017907">
    <property type="entry name" value="Znf_RING_CS"/>
</dbReference>
<dbReference type="PROSITE" id="PS00518">
    <property type="entry name" value="ZF_RING_1"/>
    <property type="match status" value="1"/>
</dbReference>
<dbReference type="Proteomes" id="UP001590950">
    <property type="component" value="Unassembled WGS sequence"/>
</dbReference>
<comment type="caution">
    <text evidence="6">The sequence shown here is derived from an EMBL/GenBank/DDBJ whole genome shotgun (WGS) entry which is preliminary data.</text>
</comment>
<dbReference type="Pfam" id="PF13639">
    <property type="entry name" value="zf-RING_2"/>
    <property type="match status" value="1"/>
</dbReference>
<proteinExistence type="predicted"/>
<evidence type="ECO:0000256" key="1">
    <source>
        <dbReference type="ARBA" id="ARBA00022723"/>
    </source>
</evidence>
<dbReference type="InterPro" id="IPR047126">
    <property type="entry name" value="RNF141-like"/>
</dbReference>
<feature type="domain" description="RING-type" evidence="5">
    <location>
        <begin position="125"/>
        <end position="173"/>
    </location>
</feature>
<accession>A0ABR4AAJ8</accession>
<dbReference type="SUPFAM" id="SSF57850">
    <property type="entry name" value="RING/U-box"/>
    <property type="match status" value="1"/>
</dbReference>
<dbReference type="PANTHER" id="PTHR12109">
    <property type="entry name" value="RING FINGER PROTEIN 141-RELATED"/>
    <property type="match status" value="1"/>
</dbReference>
<evidence type="ECO:0000313" key="7">
    <source>
        <dbReference type="Proteomes" id="UP001590950"/>
    </source>
</evidence>
<dbReference type="InterPro" id="IPR001841">
    <property type="entry name" value="Znf_RING"/>
</dbReference>
<keyword evidence="3" id="KW-0862">Zinc</keyword>
<gene>
    <name evidence="6" type="ORF">N7G274_006816</name>
</gene>
<dbReference type="PROSITE" id="PS50089">
    <property type="entry name" value="ZF_RING_2"/>
    <property type="match status" value="1"/>
</dbReference>
<name>A0ABR4AAJ8_9LECA</name>
<dbReference type="SMART" id="SM00184">
    <property type="entry name" value="RING"/>
    <property type="match status" value="1"/>
</dbReference>
<keyword evidence="7" id="KW-1185">Reference proteome</keyword>
<keyword evidence="2 4" id="KW-0863">Zinc-finger</keyword>
<reference evidence="6 7" key="1">
    <citation type="submission" date="2024-09" db="EMBL/GenBank/DDBJ databases">
        <title>Rethinking Asexuality: The Enigmatic Case of Functional Sexual Genes in Lepraria (Stereocaulaceae).</title>
        <authorList>
            <person name="Doellman M."/>
            <person name="Sun Y."/>
            <person name="Barcenas-Pena A."/>
            <person name="Lumbsch H.T."/>
            <person name="Grewe F."/>
        </authorList>
    </citation>
    <scope>NUCLEOTIDE SEQUENCE [LARGE SCALE GENOMIC DNA]</scope>
    <source>
        <strain evidence="6 7">Mercado 3170</strain>
    </source>
</reference>